<name>A0A9N9FRL4_9GLOM</name>
<evidence type="ECO:0000256" key="5">
    <source>
        <dbReference type="ARBA" id="ARBA00022840"/>
    </source>
</evidence>
<evidence type="ECO:0000256" key="9">
    <source>
        <dbReference type="RuleBase" id="RU000492"/>
    </source>
</evidence>
<dbReference type="EC" id="3.6.4.13" evidence="1"/>
<keyword evidence="2 9" id="KW-0547">Nucleotide-binding</keyword>
<keyword evidence="3 9" id="KW-0378">Hydrolase</keyword>
<keyword evidence="4 9" id="KW-0347">Helicase</keyword>
<organism evidence="15 16">
    <name type="scientific">Paraglomus occultum</name>
    <dbReference type="NCBI Taxonomy" id="144539"/>
    <lineage>
        <taxon>Eukaryota</taxon>
        <taxon>Fungi</taxon>
        <taxon>Fungi incertae sedis</taxon>
        <taxon>Mucoromycota</taxon>
        <taxon>Glomeromycotina</taxon>
        <taxon>Glomeromycetes</taxon>
        <taxon>Paraglomerales</taxon>
        <taxon>Paraglomeraceae</taxon>
        <taxon>Paraglomus</taxon>
    </lineage>
</organism>
<dbReference type="Pfam" id="PF00270">
    <property type="entry name" value="DEAD"/>
    <property type="match status" value="1"/>
</dbReference>
<dbReference type="EMBL" id="CAJVPJ010000795">
    <property type="protein sequence ID" value="CAG8556905.1"/>
    <property type="molecule type" value="Genomic_DNA"/>
</dbReference>
<dbReference type="PANTHER" id="PTHR47959:SF1">
    <property type="entry name" value="ATP-DEPENDENT RNA HELICASE DBPA"/>
    <property type="match status" value="1"/>
</dbReference>
<feature type="compositionally biased region" description="Basic residues" evidence="11">
    <location>
        <begin position="661"/>
        <end position="678"/>
    </location>
</feature>
<dbReference type="InterPro" id="IPR001650">
    <property type="entry name" value="Helicase_C-like"/>
</dbReference>
<accession>A0A9N9FRL4</accession>
<keyword evidence="5 9" id="KW-0067">ATP-binding</keyword>
<keyword evidence="10" id="KW-0175">Coiled coil</keyword>
<evidence type="ECO:0000313" key="15">
    <source>
        <dbReference type="EMBL" id="CAG8556905.1"/>
    </source>
</evidence>
<feature type="region of interest" description="Disordered" evidence="11">
    <location>
        <begin position="1"/>
        <end position="73"/>
    </location>
</feature>
<dbReference type="CDD" id="cd17947">
    <property type="entry name" value="DEADc_DDX27"/>
    <property type="match status" value="1"/>
</dbReference>
<evidence type="ECO:0000256" key="4">
    <source>
        <dbReference type="ARBA" id="ARBA00022806"/>
    </source>
</evidence>
<sequence>MTTMKLSFTTTAAQADLESSDDGDKEEVRDFHAKRGERASDSSSDEETEHEKQRKKSYFSLPPSPPETPITSFSSLNLSRPILKGLSTLNFVTPTPIQSQTIPVALMGKDICGGAITGSGKTAAFVVPILERLLYKPREKASTRVLILCPTRELAIQVDKVARTIGQFVDVSFCLCIGGLSLKPQETELRQRPDIVIATPGRLIDHVRNSPSFSLDSIEILVIDEADRMLENGFAAELDEIIKFCPKSRQTMLFSATMTDNVDELIRLSLNHPVRLMVDSVKSTSSKLVQEFVRIREHREKDRAAVLLALCSRTFKHRVIVFFKIKASVHEMKIVFELMGLKAGELHGSLSQEQRLQALESFRKGKVDFLLATDLAARGLDIKGIETVINYDMPQTHALYLHRVGRTARAGRNGRSVSLTGEPDRKILKKILKHTPHSHLKRRVISPEIISTYQAQIDSLQDRIKQILANEKEQKIIQQAEMELQKSENMLIHQEEIMSRPARTWFISEKQKKLTSDGGEASVNGKKRKRQDGNDEKDETKKIKRDQYAGMSRAKKRRLKSMEEEDAINKVKNAKSIKVAKKALRPSKITKLPPENQKKVGGGAVKKKGKSNKTEKRVRFDLDLADVSKKGAGAVISKGKKKTTKLKSGNNNRKASDSKKGGKGLKKKRGKVVMKRKR</sequence>
<dbReference type="OrthoDB" id="10259843at2759"/>
<evidence type="ECO:0000259" key="14">
    <source>
        <dbReference type="PROSITE" id="PS51195"/>
    </source>
</evidence>
<feature type="region of interest" description="Disordered" evidence="11">
    <location>
        <begin position="588"/>
        <end position="616"/>
    </location>
</feature>
<dbReference type="GO" id="GO:0005829">
    <property type="term" value="C:cytosol"/>
    <property type="evidence" value="ECO:0007669"/>
    <property type="project" value="TreeGrafter"/>
</dbReference>
<dbReference type="SMART" id="SM00487">
    <property type="entry name" value="DEXDc"/>
    <property type="match status" value="1"/>
</dbReference>
<evidence type="ECO:0000256" key="8">
    <source>
        <dbReference type="PROSITE-ProRule" id="PRU00552"/>
    </source>
</evidence>
<dbReference type="SMART" id="SM00490">
    <property type="entry name" value="HELICc"/>
    <property type="match status" value="1"/>
</dbReference>
<dbReference type="AlphaFoldDB" id="A0A9N9FRL4"/>
<evidence type="ECO:0000256" key="11">
    <source>
        <dbReference type="SAM" id="MobiDB-lite"/>
    </source>
</evidence>
<dbReference type="GO" id="GO:0005524">
    <property type="term" value="F:ATP binding"/>
    <property type="evidence" value="ECO:0007669"/>
    <property type="project" value="UniProtKB-KW"/>
</dbReference>
<dbReference type="SUPFAM" id="SSF52540">
    <property type="entry name" value="P-loop containing nucleoside triphosphate hydrolases"/>
    <property type="match status" value="2"/>
</dbReference>
<proteinExistence type="inferred from homology"/>
<dbReference type="GO" id="GO:0016787">
    <property type="term" value="F:hydrolase activity"/>
    <property type="evidence" value="ECO:0007669"/>
    <property type="project" value="UniProtKB-KW"/>
</dbReference>
<dbReference type="GO" id="GO:0003723">
    <property type="term" value="F:RNA binding"/>
    <property type="evidence" value="ECO:0007669"/>
    <property type="project" value="UniProtKB-KW"/>
</dbReference>
<evidence type="ECO:0000256" key="6">
    <source>
        <dbReference type="ARBA" id="ARBA00022884"/>
    </source>
</evidence>
<dbReference type="InterPro" id="IPR014001">
    <property type="entry name" value="Helicase_ATP-bd"/>
</dbReference>
<dbReference type="Proteomes" id="UP000789572">
    <property type="component" value="Unassembled WGS sequence"/>
</dbReference>
<dbReference type="Gene3D" id="3.40.50.300">
    <property type="entry name" value="P-loop containing nucleotide triphosphate hydrolases"/>
    <property type="match status" value="2"/>
</dbReference>
<protein>
    <recommendedName>
        <fullName evidence="1">RNA helicase</fullName>
        <ecNumber evidence="1">3.6.4.13</ecNumber>
    </recommendedName>
</protein>
<dbReference type="GO" id="GO:0003724">
    <property type="term" value="F:RNA helicase activity"/>
    <property type="evidence" value="ECO:0007669"/>
    <property type="project" value="UniProtKB-EC"/>
</dbReference>
<dbReference type="InterPro" id="IPR011545">
    <property type="entry name" value="DEAD/DEAH_box_helicase_dom"/>
</dbReference>
<dbReference type="InterPro" id="IPR000629">
    <property type="entry name" value="RNA-helicase_DEAD-box_CS"/>
</dbReference>
<feature type="domain" description="Helicase C-terminal" evidence="13">
    <location>
        <begin position="287"/>
        <end position="461"/>
    </location>
</feature>
<gene>
    <name evidence="15" type="ORF">POCULU_LOCUS5312</name>
</gene>
<dbReference type="PANTHER" id="PTHR47959">
    <property type="entry name" value="ATP-DEPENDENT RNA HELICASE RHLE-RELATED"/>
    <property type="match status" value="1"/>
</dbReference>
<comment type="catalytic activity">
    <reaction evidence="7">
        <text>ATP + H2O = ADP + phosphate + H(+)</text>
        <dbReference type="Rhea" id="RHEA:13065"/>
        <dbReference type="ChEBI" id="CHEBI:15377"/>
        <dbReference type="ChEBI" id="CHEBI:15378"/>
        <dbReference type="ChEBI" id="CHEBI:30616"/>
        <dbReference type="ChEBI" id="CHEBI:43474"/>
        <dbReference type="ChEBI" id="CHEBI:456216"/>
        <dbReference type="EC" id="3.6.4.13"/>
    </reaction>
</comment>
<feature type="coiled-coil region" evidence="10">
    <location>
        <begin position="450"/>
        <end position="497"/>
    </location>
</feature>
<evidence type="ECO:0000259" key="12">
    <source>
        <dbReference type="PROSITE" id="PS51192"/>
    </source>
</evidence>
<evidence type="ECO:0000256" key="1">
    <source>
        <dbReference type="ARBA" id="ARBA00012552"/>
    </source>
</evidence>
<evidence type="ECO:0000313" key="16">
    <source>
        <dbReference type="Proteomes" id="UP000789572"/>
    </source>
</evidence>
<evidence type="ECO:0000256" key="7">
    <source>
        <dbReference type="ARBA" id="ARBA00047984"/>
    </source>
</evidence>
<dbReference type="PROSITE" id="PS00039">
    <property type="entry name" value="DEAD_ATP_HELICASE"/>
    <property type="match status" value="1"/>
</dbReference>
<feature type="domain" description="Helicase ATP-binding" evidence="12">
    <location>
        <begin position="102"/>
        <end position="276"/>
    </location>
</feature>
<dbReference type="InterPro" id="IPR014014">
    <property type="entry name" value="RNA_helicase_DEAD_Q_motif"/>
</dbReference>
<dbReference type="PROSITE" id="PS51195">
    <property type="entry name" value="Q_MOTIF"/>
    <property type="match status" value="1"/>
</dbReference>
<comment type="caution">
    <text evidence="15">The sequence shown here is derived from an EMBL/GenBank/DDBJ whole genome shotgun (WGS) entry which is preliminary data.</text>
</comment>
<evidence type="ECO:0000256" key="2">
    <source>
        <dbReference type="ARBA" id="ARBA00022741"/>
    </source>
</evidence>
<feature type="domain" description="DEAD-box RNA helicase Q" evidence="14">
    <location>
        <begin position="71"/>
        <end position="99"/>
    </location>
</feature>
<dbReference type="Pfam" id="PF00271">
    <property type="entry name" value="Helicase_C"/>
    <property type="match status" value="1"/>
</dbReference>
<feature type="compositionally biased region" description="Basic and acidic residues" evidence="11">
    <location>
        <begin position="26"/>
        <end position="40"/>
    </location>
</feature>
<comment type="similarity">
    <text evidence="9">Belongs to the DEAD box helicase family.</text>
</comment>
<dbReference type="CDD" id="cd18787">
    <property type="entry name" value="SF2_C_DEAD"/>
    <property type="match status" value="1"/>
</dbReference>
<evidence type="ECO:0000256" key="10">
    <source>
        <dbReference type="SAM" id="Coils"/>
    </source>
</evidence>
<evidence type="ECO:0000256" key="3">
    <source>
        <dbReference type="ARBA" id="ARBA00022801"/>
    </source>
</evidence>
<dbReference type="PROSITE" id="PS51192">
    <property type="entry name" value="HELICASE_ATP_BIND_1"/>
    <property type="match status" value="1"/>
</dbReference>
<feature type="region of interest" description="Disordered" evidence="11">
    <location>
        <begin position="511"/>
        <end position="564"/>
    </location>
</feature>
<dbReference type="PROSITE" id="PS51194">
    <property type="entry name" value="HELICASE_CTER"/>
    <property type="match status" value="1"/>
</dbReference>
<keyword evidence="16" id="KW-1185">Reference proteome</keyword>
<evidence type="ECO:0000259" key="13">
    <source>
        <dbReference type="PROSITE" id="PS51194"/>
    </source>
</evidence>
<feature type="compositionally biased region" description="Polar residues" evidence="11">
    <location>
        <begin position="1"/>
        <end position="13"/>
    </location>
</feature>
<keyword evidence="6" id="KW-0694">RNA-binding</keyword>
<feature type="region of interest" description="Disordered" evidence="11">
    <location>
        <begin position="631"/>
        <end position="678"/>
    </location>
</feature>
<reference evidence="15" key="1">
    <citation type="submission" date="2021-06" db="EMBL/GenBank/DDBJ databases">
        <authorList>
            <person name="Kallberg Y."/>
            <person name="Tangrot J."/>
            <person name="Rosling A."/>
        </authorList>
    </citation>
    <scope>NUCLEOTIDE SEQUENCE</scope>
    <source>
        <strain evidence="15">IA702</strain>
    </source>
</reference>
<dbReference type="InterPro" id="IPR027417">
    <property type="entry name" value="P-loop_NTPase"/>
</dbReference>
<feature type="short sequence motif" description="Q motif" evidence="8">
    <location>
        <begin position="71"/>
        <end position="99"/>
    </location>
</feature>
<feature type="compositionally biased region" description="Basic and acidic residues" evidence="11">
    <location>
        <begin position="531"/>
        <end position="547"/>
    </location>
</feature>
<dbReference type="InterPro" id="IPR050079">
    <property type="entry name" value="DEAD_box_RNA_helicase"/>
</dbReference>